<protein>
    <submittedName>
        <fullName evidence="2">(diamondback moth) hypothetical protein</fullName>
    </submittedName>
</protein>
<feature type="domain" description="DEP" evidence="1">
    <location>
        <begin position="50"/>
        <end position="114"/>
    </location>
</feature>
<dbReference type="SUPFAM" id="SSF46785">
    <property type="entry name" value="Winged helix' DNA-binding domain"/>
    <property type="match status" value="2"/>
</dbReference>
<dbReference type="InterPro" id="IPR000591">
    <property type="entry name" value="DEP_dom"/>
</dbReference>
<evidence type="ECO:0000313" key="2">
    <source>
        <dbReference type="EMBL" id="CAG9132972.1"/>
    </source>
</evidence>
<name>A0A8S4G1Z2_PLUXY</name>
<gene>
    <name evidence="2" type="ORF">PLXY2_LOCUS11222</name>
</gene>
<organism evidence="2 3">
    <name type="scientific">Plutella xylostella</name>
    <name type="common">Diamondback moth</name>
    <name type="synonym">Plutella maculipennis</name>
    <dbReference type="NCBI Taxonomy" id="51655"/>
    <lineage>
        <taxon>Eukaryota</taxon>
        <taxon>Metazoa</taxon>
        <taxon>Ecdysozoa</taxon>
        <taxon>Arthropoda</taxon>
        <taxon>Hexapoda</taxon>
        <taxon>Insecta</taxon>
        <taxon>Pterygota</taxon>
        <taxon>Neoptera</taxon>
        <taxon>Endopterygota</taxon>
        <taxon>Lepidoptera</taxon>
        <taxon>Glossata</taxon>
        <taxon>Ditrysia</taxon>
        <taxon>Yponomeutoidea</taxon>
        <taxon>Plutellidae</taxon>
        <taxon>Plutella</taxon>
    </lineage>
</organism>
<evidence type="ECO:0000259" key="1">
    <source>
        <dbReference type="PROSITE" id="PS50186"/>
    </source>
</evidence>
<dbReference type="GO" id="GO:0005109">
    <property type="term" value="F:frizzled binding"/>
    <property type="evidence" value="ECO:0007669"/>
    <property type="project" value="TreeGrafter"/>
</dbReference>
<comment type="caution">
    <text evidence="2">The sequence shown here is derived from an EMBL/GenBank/DDBJ whole genome shotgun (WGS) entry which is preliminary data.</text>
</comment>
<proteinExistence type="predicted"/>
<feature type="domain" description="DEP" evidence="1">
    <location>
        <begin position="10"/>
        <end position="48"/>
    </location>
</feature>
<dbReference type="Proteomes" id="UP000653454">
    <property type="component" value="Unassembled WGS sequence"/>
</dbReference>
<dbReference type="InterPro" id="IPR036388">
    <property type="entry name" value="WH-like_DNA-bd_sf"/>
</dbReference>
<dbReference type="GO" id="GO:0035556">
    <property type="term" value="P:intracellular signal transduction"/>
    <property type="evidence" value="ECO:0007669"/>
    <property type="project" value="InterPro"/>
</dbReference>
<dbReference type="GO" id="GO:0005829">
    <property type="term" value="C:cytosol"/>
    <property type="evidence" value="ECO:0007669"/>
    <property type="project" value="TreeGrafter"/>
</dbReference>
<evidence type="ECO:0000313" key="3">
    <source>
        <dbReference type="Proteomes" id="UP000653454"/>
    </source>
</evidence>
<dbReference type="PANTHER" id="PTHR10878">
    <property type="entry name" value="SEGMENT POLARITY PROTEIN DISHEVELLED"/>
    <property type="match status" value="1"/>
</dbReference>
<dbReference type="GO" id="GO:0060070">
    <property type="term" value="P:canonical Wnt signaling pathway"/>
    <property type="evidence" value="ECO:0007669"/>
    <property type="project" value="TreeGrafter"/>
</dbReference>
<reference evidence="2" key="1">
    <citation type="submission" date="2020-11" db="EMBL/GenBank/DDBJ databases">
        <authorList>
            <person name="Whiteford S."/>
        </authorList>
    </citation>
    <scope>NUCLEOTIDE SEQUENCE</scope>
</reference>
<dbReference type="InterPro" id="IPR036390">
    <property type="entry name" value="WH_DNA-bd_sf"/>
</dbReference>
<dbReference type="PANTHER" id="PTHR10878:SF25">
    <property type="entry name" value="SEGMENT POLARITY PROTEIN DISHEVELLED"/>
    <property type="match status" value="1"/>
</dbReference>
<keyword evidence="3" id="KW-1185">Reference proteome</keyword>
<sequence>MTSLVSCGSRSRFPNAFIGADVVDWIRQHVAGVQDRRDARKYASHMLKCLNEGKAVNSRMWLYITIPNAFIGADVVDWILQHVAGVQDRRDARQYASHMLKVRQLTSLYASCCK</sequence>
<dbReference type="Gene3D" id="1.10.10.10">
    <property type="entry name" value="Winged helix-like DNA-binding domain superfamily/Winged helix DNA-binding domain"/>
    <property type="match status" value="2"/>
</dbReference>
<dbReference type="PROSITE" id="PS50186">
    <property type="entry name" value="DEP"/>
    <property type="match status" value="2"/>
</dbReference>
<dbReference type="AlphaFoldDB" id="A0A8S4G1Z2"/>
<dbReference type="InterPro" id="IPR015506">
    <property type="entry name" value="Dsh/Dvl-rel"/>
</dbReference>
<accession>A0A8S4G1Z2</accession>
<dbReference type="Pfam" id="PF00610">
    <property type="entry name" value="DEP"/>
    <property type="match status" value="2"/>
</dbReference>
<dbReference type="EMBL" id="CAJHNJ030000055">
    <property type="protein sequence ID" value="CAG9132972.1"/>
    <property type="molecule type" value="Genomic_DNA"/>
</dbReference>